<accession>A0A9X2HFP8</accession>
<dbReference type="Pfam" id="PF05015">
    <property type="entry name" value="HigB-like_toxin"/>
    <property type="match status" value="1"/>
</dbReference>
<comment type="caution">
    <text evidence="1">The sequence shown here is derived from an EMBL/GenBank/DDBJ whole genome shotgun (WGS) entry which is preliminary data.</text>
</comment>
<dbReference type="SUPFAM" id="SSF143011">
    <property type="entry name" value="RelE-like"/>
    <property type="match status" value="1"/>
</dbReference>
<dbReference type="EMBL" id="JALHBS010000082">
    <property type="protein sequence ID" value="MCP3056159.1"/>
    <property type="molecule type" value="Genomic_DNA"/>
</dbReference>
<protein>
    <submittedName>
        <fullName evidence="1">Type II toxin-antitoxin system RelE/ParE family toxin</fullName>
    </submittedName>
</protein>
<keyword evidence="2" id="KW-1185">Reference proteome</keyword>
<organism evidence="1 2">
    <name type="scientific">Aurantimonas marianensis</name>
    <dbReference type="NCBI Taxonomy" id="2920428"/>
    <lineage>
        <taxon>Bacteria</taxon>
        <taxon>Pseudomonadati</taxon>
        <taxon>Pseudomonadota</taxon>
        <taxon>Alphaproteobacteria</taxon>
        <taxon>Hyphomicrobiales</taxon>
        <taxon>Aurantimonadaceae</taxon>
        <taxon>Aurantimonas</taxon>
    </lineage>
</organism>
<name>A0A9X2HFP8_9HYPH</name>
<dbReference type="InterPro" id="IPR035093">
    <property type="entry name" value="RelE/ParE_toxin_dom_sf"/>
</dbReference>
<dbReference type="Proteomes" id="UP001155220">
    <property type="component" value="Unassembled WGS sequence"/>
</dbReference>
<dbReference type="AlphaFoldDB" id="A0A9X2HFP8"/>
<dbReference type="PANTHER" id="PTHR40266:SF2">
    <property type="entry name" value="TOXIN HIGB-1"/>
    <property type="match status" value="1"/>
</dbReference>
<dbReference type="Gene3D" id="3.30.2310.20">
    <property type="entry name" value="RelE-like"/>
    <property type="match status" value="1"/>
</dbReference>
<gene>
    <name evidence="1" type="ORF">MJ956_13535</name>
</gene>
<sequence length="94" mass="10730">MKLRSIRHKGLGRFIQQNDPKGIRADLVNRVRNILTALIAAEDVNAVQGPPGWRVHQLVGDRFPAWSISVSGNWRITFVIESGEIWNLDLEDYH</sequence>
<proteinExistence type="predicted"/>
<evidence type="ECO:0000313" key="1">
    <source>
        <dbReference type="EMBL" id="MCP3056159.1"/>
    </source>
</evidence>
<dbReference type="RefSeq" id="WP_253964983.1">
    <property type="nucleotide sequence ID" value="NZ_JALHBS010000082.1"/>
</dbReference>
<dbReference type="PANTHER" id="PTHR40266">
    <property type="entry name" value="TOXIN HIGB-1"/>
    <property type="match status" value="1"/>
</dbReference>
<reference evidence="1" key="1">
    <citation type="submission" date="2022-03" db="EMBL/GenBank/DDBJ databases">
        <title>Aurantimonas Liuensis sp. Nov., isolated from the hadal seawater of the Mariana Trench.</title>
        <authorList>
            <person name="Liu R."/>
        </authorList>
    </citation>
    <scope>NUCLEOTIDE SEQUENCE</scope>
    <source>
        <strain evidence="1">LRZ36</strain>
    </source>
</reference>
<dbReference type="InterPro" id="IPR007711">
    <property type="entry name" value="HigB-1"/>
</dbReference>
<evidence type="ECO:0000313" key="2">
    <source>
        <dbReference type="Proteomes" id="UP001155220"/>
    </source>
</evidence>